<dbReference type="PANTHER" id="PTHR43065:SF46">
    <property type="entry name" value="C4-DICARBOXYLATE TRANSPORT SENSOR PROTEIN DCTB"/>
    <property type="match status" value="1"/>
</dbReference>
<dbReference type="InterPro" id="IPR036890">
    <property type="entry name" value="HATPase_C_sf"/>
</dbReference>
<dbReference type="SUPFAM" id="SSF47384">
    <property type="entry name" value="Homodimeric domain of signal transducing histidine kinase"/>
    <property type="match status" value="1"/>
</dbReference>
<organism evidence="18 19">
    <name type="scientific">Reinekea forsetii</name>
    <dbReference type="NCBI Taxonomy" id="1336806"/>
    <lineage>
        <taxon>Bacteria</taxon>
        <taxon>Pseudomonadati</taxon>
        <taxon>Pseudomonadota</taxon>
        <taxon>Gammaproteobacteria</taxon>
        <taxon>Oceanospirillales</taxon>
        <taxon>Saccharospirillaceae</taxon>
        <taxon>Reinekea</taxon>
    </lineage>
</organism>
<evidence type="ECO:0000256" key="3">
    <source>
        <dbReference type="ARBA" id="ARBA00012438"/>
    </source>
</evidence>
<evidence type="ECO:0000256" key="7">
    <source>
        <dbReference type="ARBA" id="ARBA00022679"/>
    </source>
</evidence>
<dbReference type="SMART" id="SM00388">
    <property type="entry name" value="HisKA"/>
    <property type="match status" value="1"/>
</dbReference>
<dbReference type="InterPro" id="IPR003661">
    <property type="entry name" value="HisK_dim/P_dom"/>
</dbReference>
<keyword evidence="13" id="KW-0902">Two-component regulatory system</keyword>
<gene>
    <name evidence="18" type="ORF">REIFOR_02336</name>
</gene>
<accession>A0A2K8KRW4</accession>
<dbReference type="InterPro" id="IPR003594">
    <property type="entry name" value="HATPase_dom"/>
</dbReference>
<dbReference type="OrthoDB" id="1931120at2"/>
<keyword evidence="12 16" id="KW-1133">Transmembrane helix</keyword>
<comment type="subcellular location">
    <subcellularLocation>
        <location evidence="2">Cell inner membrane</location>
        <topology evidence="2">Multi-pass membrane protein</topology>
    </subcellularLocation>
</comment>
<reference evidence="18 19" key="1">
    <citation type="journal article" date="2017" name="Environ. Microbiol.">
        <title>Genomic and physiological analyses of 'Reinekea forsetii' reveal a versatile opportunistic lifestyle during spring algae blooms.</title>
        <authorList>
            <person name="Avci B."/>
            <person name="Hahnke R.L."/>
            <person name="Chafee M."/>
            <person name="Fischer T."/>
            <person name="Gruber-Vodicka H."/>
            <person name="Tegetmeyer H.E."/>
            <person name="Harder J."/>
            <person name="Fuchs B.M."/>
            <person name="Amann R.I."/>
            <person name="Teeling H."/>
        </authorList>
    </citation>
    <scope>NUCLEOTIDE SEQUENCE [LARGE SCALE GENOMIC DNA]</scope>
    <source>
        <strain evidence="18 19">Hel1_31_D35</strain>
    </source>
</reference>
<dbReference type="PANTHER" id="PTHR43065">
    <property type="entry name" value="SENSOR HISTIDINE KINASE"/>
    <property type="match status" value="1"/>
</dbReference>
<dbReference type="InterPro" id="IPR036097">
    <property type="entry name" value="HisK_dim/P_sf"/>
</dbReference>
<evidence type="ECO:0000256" key="10">
    <source>
        <dbReference type="ARBA" id="ARBA00022777"/>
    </source>
</evidence>
<dbReference type="PROSITE" id="PS50109">
    <property type="entry name" value="HIS_KIN"/>
    <property type="match status" value="1"/>
</dbReference>
<evidence type="ECO:0000256" key="8">
    <source>
        <dbReference type="ARBA" id="ARBA00022692"/>
    </source>
</evidence>
<dbReference type="SUPFAM" id="SSF55874">
    <property type="entry name" value="ATPase domain of HSP90 chaperone/DNA topoisomerase II/histidine kinase"/>
    <property type="match status" value="1"/>
</dbReference>
<evidence type="ECO:0000256" key="14">
    <source>
        <dbReference type="ARBA" id="ARBA00023136"/>
    </source>
</evidence>
<comment type="catalytic activity">
    <reaction evidence="1">
        <text>ATP + protein L-histidine = ADP + protein N-phospho-L-histidine.</text>
        <dbReference type="EC" id="2.7.13.3"/>
    </reaction>
</comment>
<evidence type="ECO:0000256" key="9">
    <source>
        <dbReference type="ARBA" id="ARBA00022741"/>
    </source>
</evidence>
<dbReference type="PIRSF" id="PIRSF036431">
    <property type="entry name" value="STHK_DctB"/>
    <property type="match status" value="1"/>
</dbReference>
<keyword evidence="4" id="KW-1003">Cell membrane</keyword>
<dbReference type="GO" id="GO:0000155">
    <property type="term" value="F:phosphorelay sensor kinase activity"/>
    <property type="evidence" value="ECO:0007669"/>
    <property type="project" value="InterPro"/>
</dbReference>
<evidence type="ECO:0000256" key="16">
    <source>
        <dbReference type="SAM" id="Phobius"/>
    </source>
</evidence>
<feature type="transmembrane region" description="Helical" evidence="16">
    <location>
        <begin position="268"/>
        <end position="286"/>
    </location>
</feature>
<keyword evidence="8 16" id="KW-0812">Transmembrane</keyword>
<dbReference type="KEGG" id="rfo:REIFOR_02336"/>
<dbReference type="InterPro" id="IPR005467">
    <property type="entry name" value="His_kinase_dom"/>
</dbReference>
<protein>
    <recommendedName>
        <fullName evidence="15">C4-dicarboxylate transport sensor protein DctB</fullName>
        <ecNumber evidence="3">2.7.13.3</ecNumber>
    </recommendedName>
</protein>
<evidence type="ECO:0000256" key="6">
    <source>
        <dbReference type="ARBA" id="ARBA00022553"/>
    </source>
</evidence>
<evidence type="ECO:0000256" key="11">
    <source>
        <dbReference type="ARBA" id="ARBA00022840"/>
    </source>
</evidence>
<dbReference type="GO" id="GO:0005886">
    <property type="term" value="C:plasma membrane"/>
    <property type="evidence" value="ECO:0007669"/>
    <property type="project" value="UniProtKB-SubCell"/>
</dbReference>
<keyword evidence="6" id="KW-0597">Phosphoprotein</keyword>
<keyword evidence="5" id="KW-0997">Cell inner membrane</keyword>
<dbReference type="SMART" id="SM00387">
    <property type="entry name" value="HATPase_c"/>
    <property type="match status" value="1"/>
</dbReference>
<evidence type="ECO:0000259" key="17">
    <source>
        <dbReference type="PROSITE" id="PS50109"/>
    </source>
</evidence>
<dbReference type="InterPro" id="IPR004358">
    <property type="entry name" value="Sig_transdc_His_kin-like_C"/>
</dbReference>
<dbReference type="GO" id="GO:0005524">
    <property type="term" value="F:ATP binding"/>
    <property type="evidence" value="ECO:0007669"/>
    <property type="project" value="UniProtKB-KW"/>
</dbReference>
<dbReference type="Gene3D" id="1.10.287.130">
    <property type="match status" value="1"/>
</dbReference>
<evidence type="ECO:0000256" key="1">
    <source>
        <dbReference type="ARBA" id="ARBA00000085"/>
    </source>
</evidence>
<dbReference type="EMBL" id="CP011797">
    <property type="protein sequence ID" value="ATX77467.1"/>
    <property type="molecule type" value="Genomic_DNA"/>
</dbReference>
<evidence type="ECO:0000256" key="15">
    <source>
        <dbReference type="ARBA" id="ARBA00073143"/>
    </source>
</evidence>
<evidence type="ECO:0000256" key="4">
    <source>
        <dbReference type="ARBA" id="ARBA00022475"/>
    </source>
</evidence>
<keyword evidence="19" id="KW-1185">Reference proteome</keyword>
<evidence type="ECO:0000256" key="2">
    <source>
        <dbReference type="ARBA" id="ARBA00004429"/>
    </source>
</evidence>
<dbReference type="Pfam" id="PF02518">
    <property type="entry name" value="HATPase_c"/>
    <property type="match status" value="1"/>
</dbReference>
<keyword evidence="9" id="KW-0547">Nucleotide-binding</keyword>
<evidence type="ECO:0000256" key="13">
    <source>
        <dbReference type="ARBA" id="ARBA00023012"/>
    </source>
</evidence>
<dbReference type="CDD" id="cd00082">
    <property type="entry name" value="HisKA"/>
    <property type="match status" value="1"/>
</dbReference>
<keyword evidence="7" id="KW-0808">Transferase</keyword>
<evidence type="ECO:0000313" key="19">
    <source>
        <dbReference type="Proteomes" id="UP000229757"/>
    </source>
</evidence>
<feature type="domain" description="Histidine kinase" evidence="17">
    <location>
        <begin position="360"/>
        <end position="576"/>
    </location>
</feature>
<feature type="transmembrane region" description="Helical" evidence="16">
    <location>
        <begin position="21"/>
        <end position="42"/>
    </location>
</feature>
<keyword evidence="14 16" id="KW-0472">Membrane</keyword>
<dbReference type="RefSeq" id="WP_100257723.1">
    <property type="nucleotide sequence ID" value="NZ_CP011797.1"/>
</dbReference>
<sequence length="593" mass="66037">MTATKLYDLDRKRHYWQRNSGLWLLAAVLAVGALSSLFEIGYRQGYERILEQAQRQADYELALQVQILESRLEKYRLLPVLIGRHGDQRNWLPDLVDGNVGSVWLRQVRYLSGAQNVLLLAKDGRIIASAQDAEASLPALELGKLAQAPAQGVLGRQYIYVDQETQLYGFSSDLQINGTARGVLVFLLDLAPVFQSWTLSASDIIAQDANQLITLSSEQQWIGQRADQIDFFTDQTAYARAEMAVNTIGWHVAVYEPVDETALIRQTLLSAVVLCMLIIMIFILLIRRREQQIKTVLRDKIYAAELERQIKHRTVELQAANLHLTQEVHDRRLAEQQLKTTQQELIHSAKLAAIGQMSTTLSHEYNQPLATMRTYAENALRLLKLDKIATAEDNLQRIIAQTDRLGNLSKVLMSFARKPASGFTRVDLNACVEEAIMLVQPRNKNRAIALTHQVGEGYYVLGNGVQISQILLNLLTNAIDAIQGQTPGPERDSITLRAALDGDRLTLTIEDSGPGIDTDLAAVVFEPFMTTKESGQGLGLGLSVVKDIVNDHQGELRLSTAAAGGARFDISLQRWSNDSHSPDHAQGPLTHDR</sequence>
<proteinExistence type="predicted"/>
<dbReference type="Gene3D" id="3.30.565.10">
    <property type="entry name" value="Histidine kinase-like ATPase, C-terminal domain"/>
    <property type="match status" value="1"/>
</dbReference>
<dbReference type="EC" id="2.7.13.3" evidence="3"/>
<keyword evidence="11" id="KW-0067">ATP-binding</keyword>
<dbReference type="FunFam" id="1.10.287.130:FF:000049">
    <property type="entry name" value="C4-dicarboxylate transport sensor protein DctB"/>
    <property type="match status" value="1"/>
</dbReference>
<dbReference type="Pfam" id="PF00512">
    <property type="entry name" value="HisKA"/>
    <property type="match status" value="1"/>
</dbReference>
<name>A0A2K8KRW4_9GAMM</name>
<dbReference type="AlphaFoldDB" id="A0A2K8KRW4"/>
<dbReference type="Proteomes" id="UP000229757">
    <property type="component" value="Chromosome"/>
</dbReference>
<evidence type="ECO:0000256" key="5">
    <source>
        <dbReference type="ARBA" id="ARBA00022519"/>
    </source>
</evidence>
<evidence type="ECO:0000313" key="18">
    <source>
        <dbReference type="EMBL" id="ATX77467.1"/>
    </source>
</evidence>
<evidence type="ECO:0000256" key="12">
    <source>
        <dbReference type="ARBA" id="ARBA00022989"/>
    </source>
</evidence>
<keyword evidence="10 18" id="KW-0418">Kinase</keyword>
<dbReference type="InterPro" id="IPR017055">
    <property type="entry name" value="Sig_transdc_His_kinase_DctB"/>
</dbReference>
<dbReference type="PRINTS" id="PR00344">
    <property type="entry name" value="BCTRLSENSOR"/>
</dbReference>